<keyword evidence="6" id="KW-0732">Signal</keyword>
<keyword evidence="7" id="KW-0677">Repeat</keyword>
<name>A0A8S1ZXM9_ARAAE</name>
<dbReference type="InterPro" id="IPR011050">
    <property type="entry name" value="Pectin_lyase_fold/virulence"/>
</dbReference>
<sequence length="565" mass="61262">MAGLQRSTISFRRQGSSGIVWDDRLIAELSKQAANDQQGETLQQDEHAKLITSEGQDQPAKPIAGDGLKPIRTDGGAGGMERSRSNGGGAIRHHRNTGRVSPAVDPPSPRLSAFGCCSAFGKKQPGKKVNQRKRQTKLVASSLALTANANSFESLLQLPRRQSRSTRPRSERLLHVGKFGAKGNGFTDDTKAFADAWKTACSSKVKTRILVPENYTCLLRPIDLSGPCKARLTLQISGTIIAPNDPDAWEGLNRRKWLYFHGLSRLTVEGGGTVNGMGQEWWTRSCKHNHSNPCRGAPTAITFHKCKNMRVENLNVIDSQQMHIAFTSCRRVTISAVKVIAPATSPNTDGIHISVSRGIVIDNTTVRTGDDCVSIVKNSSQISISNIICGPGHGISIGSLGKSKSWEEVRDITVDTAFISDTANGVRIKTWQGGSGLVSKIIFRNIKMNNVSNPIIIDQYYCDSRKPCANQTSAVSIENISFVHVRGTSASKQAIKISCSDSSPCRNILLQDIDLEPSNGDGFTESFCWEAYGSSSGQVYPPPCLSDDTIFLEQSVQSGITSAYL</sequence>
<evidence type="ECO:0000256" key="3">
    <source>
        <dbReference type="ARBA" id="ARBA00012736"/>
    </source>
</evidence>
<evidence type="ECO:0000256" key="5">
    <source>
        <dbReference type="ARBA" id="ARBA00022525"/>
    </source>
</evidence>
<dbReference type="FunFam" id="2.160.20.10:FF:000032">
    <property type="entry name" value="Pectin lyase-like superfamily protein"/>
    <property type="match status" value="1"/>
</dbReference>
<gene>
    <name evidence="15" type="ORF">AARE701A_LOCUS5951</name>
</gene>
<dbReference type="SUPFAM" id="SSF51126">
    <property type="entry name" value="Pectin lyase-like"/>
    <property type="match status" value="1"/>
</dbReference>
<comment type="similarity">
    <text evidence="2 13">Belongs to the glycosyl hydrolase 28 family.</text>
</comment>
<dbReference type="PANTHER" id="PTHR31375">
    <property type="match status" value="1"/>
</dbReference>
<dbReference type="EC" id="3.2.1.15" evidence="3"/>
<evidence type="ECO:0000256" key="1">
    <source>
        <dbReference type="ARBA" id="ARBA00004191"/>
    </source>
</evidence>
<reference evidence="15" key="1">
    <citation type="submission" date="2021-01" db="EMBL/GenBank/DDBJ databases">
        <authorList>
            <person name="Bezrukov I."/>
        </authorList>
    </citation>
    <scope>NUCLEOTIDE SEQUENCE</scope>
</reference>
<evidence type="ECO:0000256" key="4">
    <source>
        <dbReference type="ARBA" id="ARBA00022512"/>
    </source>
</evidence>
<dbReference type="AlphaFoldDB" id="A0A8S1ZXM9"/>
<comment type="subcellular location">
    <subcellularLocation>
        <location evidence="1">Secreted</location>
        <location evidence="1">Cell wall</location>
    </subcellularLocation>
</comment>
<keyword evidence="5" id="KW-0964">Secreted</keyword>
<evidence type="ECO:0000256" key="14">
    <source>
        <dbReference type="SAM" id="MobiDB-lite"/>
    </source>
</evidence>
<evidence type="ECO:0000256" key="11">
    <source>
        <dbReference type="ARBA" id="ARBA00034074"/>
    </source>
</evidence>
<dbReference type="InterPro" id="IPR000743">
    <property type="entry name" value="Glyco_hydro_28"/>
</dbReference>
<evidence type="ECO:0000256" key="8">
    <source>
        <dbReference type="ARBA" id="ARBA00022801"/>
    </source>
</evidence>
<evidence type="ECO:0000256" key="10">
    <source>
        <dbReference type="ARBA" id="ARBA00023316"/>
    </source>
</evidence>
<evidence type="ECO:0000256" key="7">
    <source>
        <dbReference type="ARBA" id="ARBA00022737"/>
    </source>
</evidence>
<dbReference type="Proteomes" id="UP000682877">
    <property type="component" value="Chromosome 2"/>
</dbReference>
<keyword evidence="8 13" id="KW-0378">Hydrolase</keyword>
<keyword evidence="9 13" id="KW-0326">Glycosidase</keyword>
<feature type="active site" evidence="12">
    <location>
        <position position="393"/>
    </location>
</feature>
<evidence type="ECO:0000313" key="15">
    <source>
        <dbReference type="EMBL" id="CAE5964823.1"/>
    </source>
</evidence>
<feature type="region of interest" description="Disordered" evidence="14">
    <location>
        <begin position="52"/>
        <end position="108"/>
    </location>
</feature>
<evidence type="ECO:0000256" key="13">
    <source>
        <dbReference type="RuleBase" id="RU361169"/>
    </source>
</evidence>
<evidence type="ECO:0000256" key="12">
    <source>
        <dbReference type="PROSITE-ProRule" id="PRU10052"/>
    </source>
</evidence>
<dbReference type="GO" id="GO:0071555">
    <property type="term" value="P:cell wall organization"/>
    <property type="evidence" value="ECO:0007669"/>
    <property type="project" value="UniProtKB-KW"/>
</dbReference>
<dbReference type="Gene3D" id="2.160.20.10">
    <property type="entry name" value="Single-stranded right-handed beta-helix, Pectin lyase-like"/>
    <property type="match status" value="1"/>
</dbReference>
<protein>
    <recommendedName>
        <fullName evidence="3">endo-polygalacturonase</fullName>
        <ecNumber evidence="3">3.2.1.15</ecNumber>
    </recommendedName>
</protein>
<keyword evidence="10" id="KW-0961">Cell wall biogenesis/degradation</keyword>
<dbReference type="EMBL" id="LR999452">
    <property type="protein sequence ID" value="CAE5964823.1"/>
    <property type="molecule type" value="Genomic_DNA"/>
</dbReference>
<keyword evidence="4" id="KW-0134">Cell wall</keyword>
<accession>A0A8S1ZXM9</accession>
<dbReference type="GO" id="GO:0005975">
    <property type="term" value="P:carbohydrate metabolic process"/>
    <property type="evidence" value="ECO:0007669"/>
    <property type="project" value="InterPro"/>
</dbReference>
<dbReference type="InterPro" id="IPR031421">
    <property type="entry name" value="DUF4666"/>
</dbReference>
<dbReference type="GO" id="GO:0004650">
    <property type="term" value="F:polygalacturonase activity"/>
    <property type="evidence" value="ECO:0007669"/>
    <property type="project" value="UniProtKB-EC"/>
</dbReference>
<evidence type="ECO:0000256" key="2">
    <source>
        <dbReference type="ARBA" id="ARBA00008834"/>
    </source>
</evidence>
<evidence type="ECO:0000256" key="9">
    <source>
        <dbReference type="ARBA" id="ARBA00023295"/>
    </source>
</evidence>
<dbReference type="Pfam" id="PF00295">
    <property type="entry name" value="Glyco_hydro_28"/>
    <property type="match status" value="1"/>
</dbReference>
<comment type="catalytic activity">
    <reaction evidence="11">
        <text>(1,4-alpha-D-galacturonosyl)n+m + H2O = (1,4-alpha-D-galacturonosyl)n + (1,4-alpha-D-galacturonosyl)m.</text>
        <dbReference type="EC" id="3.2.1.15"/>
    </reaction>
</comment>
<organism evidence="15 16">
    <name type="scientific">Arabidopsis arenosa</name>
    <name type="common">Sand rock-cress</name>
    <name type="synonym">Cardaminopsis arenosa</name>
    <dbReference type="NCBI Taxonomy" id="38785"/>
    <lineage>
        <taxon>Eukaryota</taxon>
        <taxon>Viridiplantae</taxon>
        <taxon>Streptophyta</taxon>
        <taxon>Embryophyta</taxon>
        <taxon>Tracheophyta</taxon>
        <taxon>Spermatophyta</taxon>
        <taxon>Magnoliopsida</taxon>
        <taxon>eudicotyledons</taxon>
        <taxon>Gunneridae</taxon>
        <taxon>Pentapetalae</taxon>
        <taxon>rosids</taxon>
        <taxon>malvids</taxon>
        <taxon>Brassicales</taxon>
        <taxon>Brassicaceae</taxon>
        <taxon>Camelineae</taxon>
        <taxon>Arabidopsis</taxon>
    </lineage>
</organism>
<keyword evidence="16" id="KW-1185">Reference proteome</keyword>
<evidence type="ECO:0000313" key="16">
    <source>
        <dbReference type="Proteomes" id="UP000682877"/>
    </source>
</evidence>
<proteinExistence type="inferred from homology"/>
<dbReference type="Pfam" id="PF15697">
    <property type="entry name" value="DUF4666"/>
    <property type="match status" value="1"/>
</dbReference>
<dbReference type="PROSITE" id="PS00502">
    <property type="entry name" value="POLYGALACTURONASE"/>
    <property type="match status" value="1"/>
</dbReference>
<evidence type="ECO:0000256" key="6">
    <source>
        <dbReference type="ARBA" id="ARBA00022729"/>
    </source>
</evidence>
<dbReference type="InterPro" id="IPR012334">
    <property type="entry name" value="Pectin_lyas_fold"/>
</dbReference>